<dbReference type="PANTHER" id="PTHR23416:SF23">
    <property type="entry name" value="ACETYLTRANSFERASE C18B11.09C-RELATED"/>
    <property type="match status" value="1"/>
</dbReference>
<dbReference type="PROSITE" id="PS00101">
    <property type="entry name" value="HEXAPEP_TRANSFERASES"/>
    <property type="match status" value="1"/>
</dbReference>
<dbReference type="InterPro" id="IPR001451">
    <property type="entry name" value="Hexapep"/>
</dbReference>
<dbReference type="Pfam" id="PF14602">
    <property type="entry name" value="Hexapep_2"/>
    <property type="match status" value="1"/>
</dbReference>
<gene>
    <name evidence="5" type="ORF">SCA03_09700</name>
</gene>
<dbReference type="GO" id="GO:0005829">
    <property type="term" value="C:cytosol"/>
    <property type="evidence" value="ECO:0007669"/>
    <property type="project" value="TreeGrafter"/>
</dbReference>
<evidence type="ECO:0000313" key="6">
    <source>
        <dbReference type="Proteomes" id="UP000319210"/>
    </source>
</evidence>
<accession>A0A4Y3QTY7</accession>
<dbReference type="FunFam" id="2.160.10.10:FF:000025">
    <property type="entry name" value="Hexapeptide-repeat containing-acetyltransferase"/>
    <property type="match status" value="1"/>
</dbReference>
<evidence type="ECO:0000256" key="1">
    <source>
        <dbReference type="ARBA" id="ARBA00007274"/>
    </source>
</evidence>
<keyword evidence="2 5" id="KW-0808">Transferase</keyword>
<evidence type="ECO:0000256" key="3">
    <source>
        <dbReference type="ARBA" id="ARBA00022737"/>
    </source>
</evidence>
<dbReference type="Gene3D" id="2.160.10.10">
    <property type="entry name" value="Hexapeptide repeat proteins"/>
    <property type="match status" value="1"/>
</dbReference>
<evidence type="ECO:0000256" key="2">
    <source>
        <dbReference type="ARBA" id="ARBA00022679"/>
    </source>
</evidence>
<name>A0A4Y3QTY7_STRCI</name>
<protein>
    <submittedName>
        <fullName evidence="5">Acetyltransferase</fullName>
    </submittedName>
</protein>
<proteinExistence type="inferred from homology"/>
<dbReference type="InterPro" id="IPR051159">
    <property type="entry name" value="Hexapeptide_acetyltransf"/>
</dbReference>
<dbReference type="SUPFAM" id="SSF51161">
    <property type="entry name" value="Trimeric LpxA-like enzymes"/>
    <property type="match status" value="1"/>
</dbReference>
<dbReference type="Proteomes" id="UP000319210">
    <property type="component" value="Unassembled WGS sequence"/>
</dbReference>
<evidence type="ECO:0000313" key="5">
    <source>
        <dbReference type="EMBL" id="GEB48419.1"/>
    </source>
</evidence>
<organism evidence="5 6">
    <name type="scientific">Streptomyces cacaoi</name>
    <dbReference type="NCBI Taxonomy" id="1898"/>
    <lineage>
        <taxon>Bacteria</taxon>
        <taxon>Bacillati</taxon>
        <taxon>Actinomycetota</taxon>
        <taxon>Actinomycetes</taxon>
        <taxon>Kitasatosporales</taxon>
        <taxon>Streptomycetaceae</taxon>
        <taxon>Streptomyces</taxon>
    </lineage>
</organism>
<dbReference type="InterPro" id="IPR011004">
    <property type="entry name" value="Trimer_LpxA-like_sf"/>
</dbReference>
<dbReference type="EMBL" id="BJMM01000003">
    <property type="protein sequence ID" value="GEB48419.1"/>
    <property type="molecule type" value="Genomic_DNA"/>
</dbReference>
<dbReference type="RefSeq" id="WP_201453794.1">
    <property type="nucleotide sequence ID" value="NZ_BJMM01000003.1"/>
</dbReference>
<comment type="similarity">
    <text evidence="1">Belongs to the transferase hexapeptide repeat family.</text>
</comment>
<comment type="caution">
    <text evidence="5">The sequence shown here is derived from an EMBL/GenBank/DDBJ whole genome shotgun (WGS) entry which is preliminary data.</text>
</comment>
<dbReference type="CDD" id="cd03357">
    <property type="entry name" value="LbH_MAT_GAT"/>
    <property type="match status" value="1"/>
</dbReference>
<sequence length="183" mass="19308">MSTRTEQVIHVQSPEFTRHAERIAEVTDATSRLNVLPFSDSEGRAELLSVVFGGPLPASVTIYPPFFTEYGLNTTFGENVFVNQGCTFMDKGGIRIGNGVMIAPKVSLITGGHPLPLAERREYLSFAPVVIEDDVWIGTAAVITQGVTIGAGAVVAAGAVVTRDVPAATVVAGVPARVIKTID</sequence>
<keyword evidence="6" id="KW-1185">Reference proteome</keyword>
<keyword evidence="4" id="KW-0012">Acyltransferase</keyword>
<dbReference type="InterPro" id="IPR018357">
    <property type="entry name" value="Hexapep_transf_CS"/>
</dbReference>
<evidence type="ECO:0000256" key="4">
    <source>
        <dbReference type="ARBA" id="ARBA00023315"/>
    </source>
</evidence>
<keyword evidence="3" id="KW-0677">Repeat</keyword>
<dbReference type="GO" id="GO:0008374">
    <property type="term" value="F:O-acyltransferase activity"/>
    <property type="evidence" value="ECO:0007669"/>
    <property type="project" value="TreeGrafter"/>
</dbReference>
<reference evidence="5 6" key="1">
    <citation type="submission" date="2019-06" db="EMBL/GenBank/DDBJ databases">
        <title>Whole genome shotgun sequence of Streptomyces cacaoi subsp. cacaoi NBRC 12748.</title>
        <authorList>
            <person name="Hosoyama A."/>
            <person name="Uohara A."/>
            <person name="Ohji S."/>
            <person name="Ichikawa N."/>
        </authorList>
    </citation>
    <scope>NUCLEOTIDE SEQUENCE [LARGE SCALE GENOMIC DNA]</scope>
    <source>
        <strain evidence="5 6">NBRC 12748</strain>
    </source>
</reference>
<dbReference type="PANTHER" id="PTHR23416">
    <property type="entry name" value="SIALIC ACID SYNTHASE-RELATED"/>
    <property type="match status" value="1"/>
</dbReference>
<dbReference type="AlphaFoldDB" id="A0A4Y3QTY7"/>